<dbReference type="InterPro" id="IPR051168">
    <property type="entry name" value="AASS"/>
</dbReference>
<dbReference type="GO" id="GO:0016491">
    <property type="term" value="F:oxidoreductase activity"/>
    <property type="evidence" value="ECO:0007669"/>
    <property type="project" value="UniProtKB-KW"/>
</dbReference>
<dbReference type="Gene3D" id="3.30.360.10">
    <property type="entry name" value="Dihydrodipicolinate Reductase, domain 2"/>
    <property type="match status" value="1"/>
</dbReference>
<reference evidence="4" key="1">
    <citation type="submission" date="2024-07" db="EMBL/GenBank/DDBJ databases">
        <title>Two chromosome-level genome assemblies of Korean endemic species Abeliophyllum distichum and Forsythia ovata (Oleaceae).</title>
        <authorList>
            <person name="Jang H."/>
        </authorList>
    </citation>
    <scope>NUCLEOTIDE SEQUENCE [LARGE SCALE GENOMIC DNA]</scope>
</reference>
<comment type="caution">
    <text evidence="3">The sequence shown here is derived from an EMBL/GenBank/DDBJ whole genome shotgun (WGS) entry which is preliminary data.</text>
</comment>
<feature type="domain" description="Saccharopine dehydrogenase-like C-terminal" evidence="2">
    <location>
        <begin position="1"/>
        <end position="126"/>
    </location>
</feature>
<dbReference type="SUPFAM" id="SSF55347">
    <property type="entry name" value="Glyceraldehyde-3-phosphate dehydrogenase-like, C-terminal domain"/>
    <property type="match status" value="1"/>
</dbReference>
<evidence type="ECO:0000313" key="4">
    <source>
        <dbReference type="Proteomes" id="UP001604336"/>
    </source>
</evidence>
<dbReference type="EMBL" id="JBFOLK010000014">
    <property type="protein sequence ID" value="KAL2461012.1"/>
    <property type="molecule type" value="Genomic_DNA"/>
</dbReference>
<evidence type="ECO:0000259" key="2">
    <source>
        <dbReference type="Pfam" id="PF16653"/>
    </source>
</evidence>
<evidence type="ECO:0000313" key="3">
    <source>
        <dbReference type="EMBL" id="KAL2461012.1"/>
    </source>
</evidence>
<accession>A0ABD1PAU5</accession>
<sequence>MMAMKMINHVHVRGGKIKSSISYCGGLPSPEAANNPLAYKFSWSPAGAIRAGWNPATYRYHEEVVHGGGEDLYVSAKKLRIADFPAFALECLPNRDFLVYDDLYGIGNEASTIFCGTLRYEGKICFWSMFSHF</sequence>
<keyword evidence="4" id="KW-1185">Reference proteome</keyword>
<gene>
    <name evidence="3" type="ORF">Adt_44432</name>
</gene>
<dbReference type="Pfam" id="PF16653">
    <property type="entry name" value="Sacchrp_dh_C"/>
    <property type="match status" value="1"/>
</dbReference>
<protein>
    <submittedName>
        <fullName evidence="3">Lysine-ketoglutarate reductase/saccharopine dehydrogenase bifunctional enzyme</fullName>
    </submittedName>
</protein>
<organism evidence="3 4">
    <name type="scientific">Abeliophyllum distichum</name>
    <dbReference type="NCBI Taxonomy" id="126358"/>
    <lineage>
        <taxon>Eukaryota</taxon>
        <taxon>Viridiplantae</taxon>
        <taxon>Streptophyta</taxon>
        <taxon>Embryophyta</taxon>
        <taxon>Tracheophyta</taxon>
        <taxon>Spermatophyta</taxon>
        <taxon>Magnoliopsida</taxon>
        <taxon>eudicotyledons</taxon>
        <taxon>Gunneridae</taxon>
        <taxon>Pentapetalae</taxon>
        <taxon>asterids</taxon>
        <taxon>lamiids</taxon>
        <taxon>Lamiales</taxon>
        <taxon>Oleaceae</taxon>
        <taxon>Forsythieae</taxon>
        <taxon>Abeliophyllum</taxon>
    </lineage>
</organism>
<dbReference type="PANTHER" id="PTHR11133">
    <property type="entry name" value="SACCHAROPINE DEHYDROGENASE"/>
    <property type="match status" value="1"/>
</dbReference>
<proteinExistence type="predicted"/>
<keyword evidence="1" id="KW-0560">Oxidoreductase</keyword>
<dbReference type="AlphaFoldDB" id="A0ABD1PAU5"/>
<dbReference type="Proteomes" id="UP001604336">
    <property type="component" value="Unassembled WGS sequence"/>
</dbReference>
<evidence type="ECO:0000256" key="1">
    <source>
        <dbReference type="ARBA" id="ARBA00023002"/>
    </source>
</evidence>
<dbReference type="InterPro" id="IPR032095">
    <property type="entry name" value="Sacchrp_dh-like_C"/>
</dbReference>
<dbReference type="PANTHER" id="PTHR11133:SF22">
    <property type="entry name" value="ALPHA-AMINOADIPIC SEMIALDEHYDE SYNTHASE, MITOCHONDRIAL"/>
    <property type="match status" value="1"/>
</dbReference>
<name>A0ABD1PAU5_9LAMI</name>